<reference evidence="1" key="1">
    <citation type="submission" date="2016-07" db="EMBL/GenBank/DDBJ databases">
        <authorList>
            <person name="Bretaudeau A."/>
        </authorList>
    </citation>
    <scope>NUCLEOTIDE SEQUENCE</scope>
    <source>
        <strain evidence="1">Rice</strain>
        <tissue evidence="1">Whole body</tissue>
    </source>
</reference>
<dbReference type="EMBL" id="ODYU01002257">
    <property type="protein sequence ID" value="SOQ39507.1"/>
    <property type="molecule type" value="Genomic_DNA"/>
</dbReference>
<name>A0A2H1VFA0_SPOFR</name>
<dbReference type="AlphaFoldDB" id="A0A2H1VFA0"/>
<protein>
    <submittedName>
        <fullName evidence="1">SFRICE_023482</fullName>
    </submittedName>
</protein>
<proteinExistence type="predicted"/>
<evidence type="ECO:0000313" key="1">
    <source>
        <dbReference type="EMBL" id="SOQ39507.1"/>
    </source>
</evidence>
<accession>A0A2H1VFA0</accession>
<organism evidence="1">
    <name type="scientific">Spodoptera frugiperda</name>
    <name type="common">Fall armyworm</name>
    <dbReference type="NCBI Taxonomy" id="7108"/>
    <lineage>
        <taxon>Eukaryota</taxon>
        <taxon>Metazoa</taxon>
        <taxon>Ecdysozoa</taxon>
        <taxon>Arthropoda</taxon>
        <taxon>Hexapoda</taxon>
        <taxon>Insecta</taxon>
        <taxon>Pterygota</taxon>
        <taxon>Neoptera</taxon>
        <taxon>Endopterygota</taxon>
        <taxon>Lepidoptera</taxon>
        <taxon>Glossata</taxon>
        <taxon>Ditrysia</taxon>
        <taxon>Noctuoidea</taxon>
        <taxon>Noctuidae</taxon>
        <taxon>Amphipyrinae</taxon>
        <taxon>Spodoptera</taxon>
    </lineage>
</organism>
<sequence>MLRCCACVRFPPTILIGTHSVALVETDSVKLCFLYGMMRAMDGSPLSLHRIFELRIFFAQLFCGGAYSVNFGIKLFKNDNLIHR</sequence>
<gene>
    <name evidence="1" type="ORF">SFRICE_023482</name>
</gene>